<dbReference type="PANTHER" id="PTHR10855">
    <property type="entry name" value="26S PROTEASOME NON-ATPASE REGULATORY SUBUNIT 12/COP9 SIGNALOSOME COMPLEX SUBUNIT 4"/>
    <property type="match status" value="1"/>
</dbReference>
<keyword evidence="10" id="KW-1185">Reference proteome</keyword>
<evidence type="ECO:0000256" key="4">
    <source>
        <dbReference type="ARBA" id="ARBA00014881"/>
    </source>
</evidence>
<evidence type="ECO:0000256" key="7">
    <source>
        <dbReference type="ARBA" id="ARBA00023242"/>
    </source>
</evidence>
<dbReference type="STRING" id="336963.C4JHB8"/>
<dbReference type="OrthoDB" id="295656at2759"/>
<dbReference type="KEGG" id="ure:UREG_02691"/>
<dbReference type="eggNOG" id="KOG1497">
    <property type="taxonomic scope" value="Eukaryota"/>
</dbReference>
<dbReference type="EMBL" id="CH476615">
    <property type="protein sequence ID" value="EEP77842.1"/>
    <property type="molecule type" value="Genomic_DNA"/>
</dbReference>
<dbReference type="InterPro" id="IPR040134">
    <property type="entry name" value="PSMD12/CSN4"/>
</dbReference>
<dbReference type="InterPro" id="IPR000717">
    <property type="entry name" value="PCI_dom"/>
</dbReference>
<dbReference type="SMART" id="SM00088">
    <property type="entry name" value="PINT"/>
    <property type="match status" value="1"/>
</dbReference>
<dbReference type="InterPro" id="IPR036390">
    <property type="entry name" value="WH_DNA-bd_sf"/>
</dbReference>
<feature type="domain" description="PCI" evidence="8">
    <location>
        <begin position="194"/>
        <end position="374"/>
    </location>
</feature>
<dbReference type="InParanoid" id="C4JHB8"/>
<name>C4JHB8_UNCRE</name>
<dbReference type="SUPFAM" id="SSF46785">
    <property type="entry name" value="Winged helix' DNA-binding domain"/>
    <property type="match status" value="1"/>
</dbReference>
<dbReference type="Proteomes" id="UP000002058">
    <property type="component" value="Unassembled WGS sequence"/>
</dbReference>
<evidence type="ECO:0000313" key="9">
    <source>
        <dbReference type="EMBL" id="EEP77842.1"/>
    </source>
</evidence>
<keyword evidence="5" id="KW-0963">Cytoplasm</keyword>
<dbReference type="RefSeq" id="XP_002543175.1">
    <property type="nucleotide sequence ID" value="XM_002543129.1"/>
</dbReference>
<organism evidence="9 10">
    <name type="scientific">Uncinocarpus reesii (strain UAMH 1704)</name>
    <dbReference type="NCBI Taxonomy" id="336963"/>
    <lineage>
        <taxon>Eukaryota</taxon>
        <taxon>Fungi</taxon>
        <taxon>Dikarya</taxon>
        <taxon>Ascomycota</taxon>
        <taxon>Pezizomycotina</taxon>
        <taxon>Eurotiomycetes</taxon>
        <taxon>Eurotiomycetidae</taxon>
        <taxon>Onygenales</taxon>
        <taxon>Onygenaceae</taxon>
        <taxon>Uncinocarpus</taxon>
    </lineage>
</organism>
<dbReference type="GeneID" id="8443138"/>
<dbReference type="OMA" id="KNIMHTV"/>
<reference evidence="10" key="1">
    <citation type="journal article" date="2009" name="Genome Res.">
        <title>Comparative genomic analyses of the human fungal pathogens Coccidioides and their relatives.</title>
        <authorList>
            <person name="Sharpton T.J."/>
            <person name="Stajich J.E."/>
            <person name="Rounsley S.D."/>
            <person name="Gardner M.J."/>
            <person name="Wortman J.R."/>
            <person name="Jordar V.S."/>
            <person name="Maiti R."/>
            <person name="Kodira C.D."/>
            <person name="Neafsey D.E."/>
            <person name="Zeng Q."/>
            <person name="Hung C.-Y."/>
            <person name="McMahan C."/>
            <person name="Muszewska A."/>
            <person name="Grynberg M."/>
            <person name="Mandel M.A."/>
            <person name="Kellner E.M."/>
            <person name="Barker B.M."/>
            <person name="Galgiani J.N."/>
            <person name="Orbach M.J."/>
            <person name="Kirkland T.N."/>
            <person name="Cole G.T."/>
            <person name="Henn M.R."/>
            <person name="Birren B.W."/>
            <person name="Taylor J.W."/>
        </authorList>
    </citation>
    <scope>NUCLEOTIDE SEQUENCE [LARGE SCALE GENOMIC DNA]</scope>
    <source>
        <strain evidence="10">UAMH 1704</strain>
    </source>
</reference>
<dbReference type="InterPro" id="IPR054559">
    <property type="entry name" value="PSMD12-CSN4-like_N"/>
</dbReference>
<comment type="similarity">
    <text evidence="3">Belongs to the CSN4 family.</text>
</comment>
<evidence type="ECO:0000256" key="1">
    <source>
        <dbReference type="ARBA" id="ARBA00004123"/>
    </source>
</evidence>
<evidence type="ECO:0000313" key="10">
    <source>
        <dbReference type="Proteomes" id="UP000002058"/>
    </source>
</evidence>
<accession>C4JHB8</accession>
<evidence type="ECO:0000256" key="2">
    <source>
        <dbReference type="ARBA" id="ARBA00004496"/>
    </source>
</evidence>
<dbReference type="InterPro" id="IPR036388">
    <property type="entry name" value="WH-like_DNA-bd_sf"/>
</dbReference>
<dbReference type="PANTHER" id="PTHR10855:SF2">
    <property type="entry name" value="COP9 SIGNALOSOME COMPLEX SUBUNIT 4"/>
    <property type="match status" value="1"/>
</dbReference>
<dbReference type="Pfam" id="PF22241">
    <property type="entry name" value="PSMD12-CSN4_N"/>
    <property type="match status" value="1"/>
</dbReference>
<evidence type="ECO:0000256" key="3">
    <source>
        <dbReference type="ARBA" id="ARBA00010417"/>
    </source>
</evidence>
<dbReference type="Gene3D" id="1.10.10.10">
    <property type="entry name" value="Winged helix-like DNA-binding domain superfamily/Winged helix DNA-binding domain"/>
    <property type="match status" value="1"/>
</dbReference>
<evidence type="ECO:0000256" key="5">
    <source>
        <dbReference type="ARBA" id="ARBA00022490"/>
    </source>
</evidence>
<proteinExistence type="inferred from homology"/>
<dbReference type="GO" id="GO:0005829">
    <property type="term" value="C:cytosol"/>
    <property type="evidence" value="ECO:0007669"/>
    <property type="project" value="TreeGrafter"/>
</dbReference>
<dbReference type="GO" id="GO:0008180">
    <property type="term" value="C:COP9 signalosome"/>
    <property type="evidence" value="ECO:0007669"/>
    <property type="project" value="UniProtKB-KW"/>
</dbReference>
<dbReference type="PROSITE" id="PS50250">
    <property type="entry name" value="PCI"/>
    <property type="match status" value="1"/>
</dbReference>
<dbReference type="AlphaFoldDB" id="C4JHB8"/>
<evidence type="ECO:0000256" key="6">
    <source>
        <dbReference type="ARBA" id="ARBA00022790"/>
    </source>
</evidence>
<comment type="subcellular location">
    <subcellularLocation>
        <location evidence="2">Cytoplasm</location>
    </subcellularLocation>
    <subcellularLocation>
        <location evidence="1">Nucleus</location>
    </subcellularLocation>
</comment>
<gene>
    <name evidence="9" type="ORF">UREG_02691</name>
</gene>
<keyword evidence="7" id="KW-0539">Nucleus</keyword>
<sequence length="424" mass="46217">MASAGVASALAAIDATSNQQTKAQLYNELLPKIVSSSSSPTLSQDLIAFLESILSENVSIIASRPLLDAFINALRELPAPAKIEVGQHAIQALQSRSTSVEEQDSLIREILADAYEAQEEYLAAAKVLQGIHLDSSQRLISDGAKVRMWIRIVRLYLEEDDPTSAEGFLKKIKNLPSKIQDPELKLHFQLSQARIFDARRRFLDASQEYLNVSLATGVEEGDRLQALSAAICCAVLAPAGPQRSRMLSRLYKDDRSSSLQEYSILEKIFRDHLLSPEEVKAFGTKLAPHQLAQTADGSTVLDKAVIEHNLLAASRLYENINVVNLASILGLEASGDLTAGERAEAYAARMVEQGRLEGKIDQIAGVIYFNSGIDGVGPTDTEGKSLRIWDAGVQHLADDVEKVAAAIMDDFPEFAAAHEQAEPR</sequence>
<protein>
    <recommendedName>
        <fullName evidence="4">COP9 signalosome complex subunit 4</fullName>
    </recommendedName>
</protein>
<evidence type="ECO:0000259" key="8">
    <source>
        <dbReference type="PROSITE" id="PS50250"/>
    </source>
</evidence>
<dbReference type="Pfam" id="PF01399">
    <property type="entry name" value="PCI"/>
    <property type="match status" value="1"/>
</dbReference>
<dbReference type="HOGENOM" id="CLU_028132_1_1_1"/>
<dbReference type="VEuPathDB" id="FungiDB:UREG_02691"/>
<keyword evidence="6" id="KW-0736">Signalosome</keyword>